<keyword evidence="4" id="KW-1185">Reference proteome</keyword>
<dbReference type="PANTHER" id="PTHR43747:SF4">
    <property type="entry name" value="FLAVIN-DEPENDENT TRYPTOPHAN HALOGENASE"/>
    <property type="match status" value="1"/>
</dbReference>
<feature type="binding site" evidence="2">
    <location>
        <position position="353"/>
    </location>
    <ligand>
        <name>L-tryptophan</name>
        <dbReference type="ChEBI" id="CHEBI:57912"/>
    </ligand>
</feature>
<evidence type="ECO:0000256" key="1">
    <source>
        <dbReference type="PIRSR" id="PIRSR011396-1"/>
    </source>
</evidence>
<feature type="binding site" evidence="2">
    <location>
        <position position="82"/>
    </location>
    <ligand>
        <name>7-chloro-L-tryptophan</name>
        <dbReference type="ChEBI" id="CHEBI:58713"/>
    </ligand>
</feature>
<evidence type="ECO:0000313" key="3">
    <source>
        <dbReference type="EMBL" id="TWX67254.1"/>
    </source>
</evidence>
<dbReference type="AlphaFoldDB" id="A0A5C6QE42"/>
<accession>A0A5C6QE42</accession>
<dbReference type="EMBL" id="VOLT01000006">
    <property type="protein sequence ID" value="TWX67254.1"/>
    <property type="molecule type" value="Genomic_DNA"/>
</dbReference>
<dbReference type="InterPro" id="IPR050816">
    <property type="entry name" value="Flavin-dep_Halogenase_NPB"/>
</dbReference>
<dbReference type="Proteomes" id="UP000321822">
    <property type="component" value="Unassembled WGS sequence"/>
</dbReference>
<proteinExistence type="predicted"/>
<dbReference type="Gene3D" id="3.50.50.60">
    <property type="entry name" value="FAD/NAD(P)-binding domain"/>
    <property type="match status" value="1"/>
</dbReference>
<protein>
    <submittedName>
        <fullName evidence="3">Tryptophan 7-halogenase</fullName>
    </submittedName>
</protein>
<evidence type="ECO:0000256" key="2">
    <source>
        <dbReference type="PIRSR" id="PIRSR011396-2"/>
    </source>
</evidence>
<keyword evidence="2" id="KW-0274">FAD</keyword>
<name>A0A5C6QE42_9GAMM</name>
<reference evidence="3 4" key="1">
    <citation type="submission" date="2019-07" db="EMBL/GenBank/DDBJ databases">
        <title>Genomes of sea-ice associated Colwellia species.</title>
        <authorList>
            <person name="Bowman J.P."/>
        </authorList>
    </citation>
    <scope>NUCLEOTIDE SEQUENCE [LARGE SCALE GENOMIC DNA]</scope>
    <source>
        <strain evidence="3 4">ACAM 459</strain>
    </source>
</reference>
<dbReference type="PANTHER" id="PTHR43747">
    <property type="entry name" value="FAD-BINDING PROTEIN"/>
    <property type="match status" value="1"/>
</dbReference>
<dbReference type="InterPro" id="IPR006905">
    <property type="entry name" value="Flavin_halogenase"/>
</dbReference>
<dbReference type="GO" id="GO:0004497">
    <property type="term" value="F:monooxygenase activity"/>
    <property type="evidence" value="ECO:0007669"/>
    <property type="project" value="InterPro"/>
</dbReference>
<feature type="binding site" evidence="2">
    <location>
        <begin position="13"/>
        <end position="16"/>
    </location>
    <ligand>
        <name>FAD</name>
        <dbReference type="ChEBI" id="CHEBI:57692"/>
    </ligand>
</feature>
<feature type="active site" evidence="1">
    <location>
        <position position="82"/>
    </location>
</feature>
<dbReference type="SUPFAM" id="SSF51905">
    <property type="entry name" value="FAD/NAD(P)-binding domain"/>
    <property type="match status" value="1"/>
</dbReference>
<dbReference type="InterPro" id="IPR033856">
    <property type="entry name" value="Trp_halogen"/>
</dbReference>
<dbReference type="InterPro" id="IPR036188">
    <property type="entry name" value="FAD/NAD-bd_sf"/>
</dbReference>
<organism evidence="3 4">
    <name type="scientific">Colwellia demingiae</name>
    <dbReference type="NCBI Taxonomy" id="89401"/>
    <lineage>
        <taxon>Bacteria</taxon>
        <taxon>Pseudomonadati</taxon>
        <taxon>Pseudomonadota</taxon>
        <taxon>Gammaproteobacteria</taxon>
        <taxon>Alteromonadales</taxon>
        <taxon>Colwelliaceae</taxon>
        <taxon>Colwellia</taxon>
    </lineage>
</organism>
<dbReference type="OrthoDB" id="7178350at2"/>
<dbReference type="RefSeq" id="WP_146788764.1">
    <property type="nucleotide sequence ID" value="NZ_VOLT01000006.1"/>
</dbReference>
<keyword evidence="2" id="KW-0285">Flavoprotein</keyword>
<dbReference type="Pfam" id="PF04820">
    <property type="entry name" value="Trp_halogenase"/>
    <property type="match status" value="1"/>
</dbReference>
<dbReference type="GO" id="GO:0000166">
    <property type="term" value="F:nucleotide binding"/>
    <property type="evidence" value="ECO:0007669"/>
    <property type="project" value="UniProtKB-KW"/>
</dbReference>
<gene>
    <name evidence="3" type="ORF">ESZ36_13175</name>
</gene>
<evidence type="ECO:0000313" key="4">
    <source>
        <dbReference type="Proteomes" id="UP000321822"/>
    </source>
</evidence>
<keyword evidence="2" id="KW-0547">Nucleotide-binding</keyword>
<comment type="caution">
    <text evidence="3">The sequence shown here is derived from an EMBL/GenBank/DDBJ whole genome shotgun (WGS) entry which is preliminary data.</text>
</comment>
<sequence>MDKAIKKIVIVGGGSAGWITAGSLAAEHCVNAASSIEVVLIESPEVNSIGVGEGTWPSMRNTLEKIGIDEKEFLQQCDASFKQGSKFVGWTTGDDRDSYYHPFMTPDGYGHVDLHAAWQANHSEQAFADAVNIQSHVCQAGLAPKQLATPNYAAVTNYGYHLDAKKFASLLRKHCTSKLNVQHIVAHMDGIISADNGDISAISTKEHGHIDGDLFIDCTGSASLLLGKHFNIGFINKQHILFNDSALAVQVPYPDQATPINSATLSTAQSAGWIWDIGLQTRRGVGYTYSSKYMSDVEAEKSLRQYLVDSVGEEKANLLKPKKLIFEPGHREKFWHKNCVAIGMSAGFLEPLEASALAMVELSSTMISEELPVTRVHMDIIAKRFNDRFNYRWQRIIDFLKLHYILSKRTDSQYWRDNQQPESISKELQELIKLWQYQPPSRYDFVQNEEVFPSASYQYVLYGMGFKTEQRANPRKFEANPLAKKTIAETQNKIDRYLTGLPSNRELLDKLKVKQ</sequence>
<dbReference type="PIRSF" id="PIRSF011396">
    <property type="entry name" value="Trp_halogenase"/>
    <property type="match status" value="1"/>
</dbReference>